<sequence length="68" mass="7716">MLSNLNFIRKGESKVQKCNYVGCKSDATTKGFVLARNSQGRKHLPTDVFACDKHKKSKSFFEYKVTKA</sequence>
<organism evidence="1 2">
    <name type="scientific">Bacillus thuringiensis subsp. medellin</name>
    <dbReference type="NCBI Taxonomy" id="79672"/>
    <lineage>
        <taxon>Bacteria</taxon>
        <taxon>Bacillati</taxon>
        <taxon>Bacillota</taxon>
        <taxon>Bacilli</taxon>
        <taxon>Bacillales</taxon>
        <taxon>Bacillaceae</taxon>
        <taxon>Bacillus</taxon>
        <taxon>Bacillus cereus group</taxon>
    </lineage>
</organism>
<protein>
    <submittedName>
        <fullName evidence="1">Uncharacterized protein</fullName>
    </submittedName>
</protein>
<name>A0A9X6MW76_BACTV</name>
<evidence type="ECO:0000313" key="1">
    <source>
        <dbReference type="EMBL" id="OUB88765.1"/>
    </source>
</evidence>
<gene>
    <name evidence="1" type="ORF">BK784_27140</name>
</gene>
<dbReference type="RefSeq" id="WP_088069374.1">
    <property type="nucleotide sequence ID" value="NZ_MOOV01000250.1"/>
</dbReference>
<reference evidence="1 2" key="1">
    <citation type="submission" date="2016-10" db="EMBL/GenBank/DDBJ databases">
        <title>Comparative genomics of Bacillus thuringiensis reveals a path to pathogens against multiple invertebrate hosts.</title>
        <authorList>
            <person name="Zheng J."/>
            <person name="Gao Q."/>
            <person name="Liu H."/>
            <person name="Peng D."/>
            <person name="Ruan L."/>
            <person name="Sun M."/>
        </authorList>
    </citation>
    <scope>NUCLEOTIDE SEQUENCE [LARGE SCALE GENOMIC DNA]</scope>
    <source>
        <strain evidence="1">T30001</strain>
    </source>
</reference>
<comment type="caution">
    <text evidence="1">The sequence shown here is derived from an EMBL/GenBank/DDBJ whole genome shotgun (WGS) entry which is preliminary data.</text>
</comment>
<proteinExistence type="predicted"/>
<dbReference type="Proteomes" id="UP000195160">
    <property type="component" value="Unassembled WGS sequence"/>
</dbReference>
<dbReference type="EMBL" id="MOOV01000250">
    <property type="protein sequence ID" value="OUB88765.1"/>
    <property type="molecule type" value="Genomic_DNA"/>
</dbReference>
<accession>A0A9X6MW76</accession>
<evidence type="ECO:0000313" key="2">
    <source>
        <dbReference type="Proteomes" id="UP000195160"/>
    </source>
</evidence>
<dbReference type="AlphaFoldDB" id="A0A9X6MW76"/>